<dbReference type="Pfam" id="PF00933">
    <property type="entry name" value="Glyco_hydro_3"/>
    <property type="match status" value="1"/>
</dbReference>
<dbReference type="Proteomes" id="UP000190973">
    <property type="component" value="Unassembled WGS sequence"/>
</dbReference>
<dbReference type="EMBL" id="LZZI01000024">
    <property type="protein sequence ID" value="OOM62382.1"/>
    <property type="molecule type" value="Genomic_DNA"/>
</dbReference>
<dbReference type="AlphaFoldDB" id="A0A1S8SAP1"/>
<accession>A0A1S8SAP1</accession>
<dbReference type="SUPFAM" id="SSF51445">
    <property type="entry name" value="(Trans)glycosidases"/>
    <property type="match status" value="1"/>
</dbReference>
<comment type="caution">
    <text evidence="4">The sequence shown here is derived from an EMBL/GenBank/DDBJ whole genome shotgun (WGS) entry which is preliminary data.</text>
</comment>
<dbReference type="InterPro" id="IPR036881">
    <property type="entry name" value="Glyco_hydro_3_C_sf"/>
</dbReference>
<evidence type="ECO:0000256" key="1">
    <source>
        <dbReference type="ARBA" id="ARBA00005336"/>
    </source>
</evidence>
<evidence type="ECO:0000313" key="4">
    <source>
        <dbReference type="EMBL" id="OOM62382.1"/>
    </source>
</evidence>
<dbReference type="InterPro" id="IPR036962">
    <property type="entry name" value="Glyco_hydro_3_N_sf"/>
</dbReference>
<comment type="similarity">
    <text evidence="1">Belongs to the glycosyl hydrolase 3 family.</text>
</comment>
<proteinExistence type="inferred from homology"/>
<evidence type="ECO:0000259" key="3">
    <source>
        <dbReference type="SMART" id="SM01217"/>
    </source>
</evidence>
<dbReference type="SUPFAM" id="SSF52279">
    <property type="entry name" value="Beta-D-glucan exohydrolase, C-terminal domain"/>
    <property type="match status" value="1"/>
</dbReference>
<reference evidence="4 5" key="1">
    <citation type="submission" date="2016-05" db="EMBL/GenBank/DDBJ databases">
        <title>Microbial solvent formation.</title>
        <authorList>
            <person name="Poehlein A."/>
            <person name="Montoya Solano J.D."/>
            <person name="Flitsch S."/>
            <person name="Krabben P."/>
            <person name="Duerre P."/>
            <person name="Daniel R."/>
        </authorList>
    </citation>
    <scope>NUCLEOTIDE SEQUENCE [LARGE SCALE GENOMIC DNA]</scope>
    <source>
        <strain evidence="4 5">DSM 53</strain>
    </source>
</reference>
<gene>
    <name evidence="4" type="primary">bglB_1</name>
    <name evidence="4" type="ORF">CLBCK_18120</name>
</gene>
<dbReference type="RefSeq" id="WP_077838466.1">
    <property type="nucleotide sequence ID" value="NZ_JABTAE010000001.1"/>
</dbReference>
<dbReference type="PANTHER" id="PTHR42715:SF3">
    <property type="entry name" value="BETA-GLUCOSIDASE B-RELATED"/>
    <property type="match status" value="1"/>
</dbReference>
<protein>
    <submittedName>
        <fullName evidence="4">Thermostable beta-glucosidase B</fullName>
        <ecNumber evidence="4">3.2.1.21</ecNumber>
    </submittedName>
</protein>
<feature type="domain" description="Fibronectin type III-like" evidence="3">
    <location>
        <begin position="607"/>
        <end position="677"/>
    </location>
</feature>
<dbReference type="Gene3D" id="3.40.50.1700">
    <property type="entry name" value="Glycoside hydrolase family 3 C-terminal domain"/>
    <property type="match status" value="1"/>
</dbReference>
<dbReference type="FunFam" id="2.60.40.10:FF:000495">
    <property type="entry name" value="Periplasmic beta-glucosidase"/>
    <property type="match status" value="1"/>
</dbReference>
<keyword evidence="4" id="KW-0326">Glycosidase</keyword>
<dbReference type="InterPro" id="IPR002772">
    <property type="entry name" value="Glyco_hydro_3_C"/>
</dbReference>
<name>A0A1S8SAP1_CLOBE</name>
<dbReference type="InterPro" id="IPR017853">
    <property type="entry name" value="GH"/>
</dbReference>
<dbReference type="Gene3D" id="3.20.20.300">
    <property type="entry name" value="Glycoside hydrolase, family 3, N-terminal domain"/>
    <property type="match status" value="1"/>
</dbReference>
<dbReference type="InterPro" id="IPR026891">
    <property type="entry name" value="Fn3-like"/>
</dbReference>
<dbReference type="InterPro" id="IPR013783">
    <property type="entry name" value="Ig-like_fold"/>
</dbReference>
<dbReference type="InterPro" id="IPR001764">
    <property type="entry name" value="Glyco_hydro_3_N"/>
</dbReference>
<dbReference type="GO" id="GO:0009251">
    <property type="term" value="P:glucan catabolic process"/>
    <property type="evidence" value="ECO:0007669"/>
    <property type="project" value="TreeGrafter"/>
</dbReference>
<dbReference type="InterPro" id="IPR050288">
    <property type="entry name" value="Cellulose_deg_GH3"/>
</dbReference>
<dbReference type="PRINTS" id="PR00133">
    <property type="entry name" value="GLHYDRLASE3"/>
</dbReference>
<evidence type="ECO:0000313" key="5">
    <source>
        <dbReference type="Proteomes" id="UP000190973"/>
    </source>
</evidence>
<keyword evidence="2 4" id="KW-0378">Hydrolase</keyword>
<dbReference type="GO" id="GO:0008422">
    <property type="term" value="F:beta-glucosidase activity"/>
    <property type="evidence" value="ECO:0007669"/>
    <property type="project" value="UniProtKB-EC"/>
</dbReference>
<sequence>MKCTKLKRLSYTEKAKEIVNSLTLEEKVSLMGGNVTLNDMLSDLRDADEQKHYNSYPYPAGGIEKKKVPPMLFCDGPRGVVCSAGKSTCFPVSMLRGATFDTALEEKIGNAIGKEVHGYKGNLFAGVCINLPYNPGWGRSQETYGEESFHLGEMGRALVKGVQDENVIACVKHFAFNQMEISRFKVNVECDKRTEREVFLPHFKKCVEAGAAAIMSSYNLYKGTHCGHHDYLLNQVLKKEWDFDGFVMSDFIWGVRDTVEAANGGQDMEMCCTQFFGDKLVEAVKNGQVKESKIDESALRIVRTLLAFEDAYSNEYDESVIGCEDHIKLALQAAREGITLIKNENNVLPLNKDKARKIVVLGKLGDKEVIGDHGSSQVRPAYVITPLQGIANAAPKAQVVYYNGENLEHAKELAKDADAVIFVVGYNYDDEGEYISEDEFESYTGAVGGDRKNSLGLHENEIKLIQEVGPVNTNSIAVLIGGNMIMMEEWKESVGAIMMAYYPGMEGGTAIGEIIFGDVNPSGKLPYVIPFKESDLPQVNWDTTSQWYDYYHGYTKLEKEGVKPSAPYGYGLSYTKFDFSDAKFDASDDSVIAKCTVKNIGKMAGDEVVQMYVGFKNSSVERPVKLLRGFARVNLQPGESKEVTITCPKEELCWYNPKTEQMELEKMEYEVYIGSSSADSDLHMGKVTL</sequence>
<dbReference type="Pfam" id="PF01915">
    <property type="entry name" value="Glyco_hydro_3_C"/>
    <property type="match status" value="1"/>
</dbReference>
<dbReference type="EC" id="3.2.1.21" evidence="4"/>
<dbReference type="PANTHER" id="PTHR42715">
    <property type="entry name" value="BETA-GLUCOSIDASE"/>
    <property type="match status" value="1"/>
</dbReference>
<dbReference type="Gene3D" id="2.60.40.10">
    <property type="entry name" value="Immunoglobulins"/>
    <property type="match status" value="1"/>
</dbReference>
<organism evidence="4 5">
    <name type="scientific">Clostridium beijerinckii</name>
    <name type="common">Clostridium MP</name>
    <dbReference type="NCBI Taxonomy" id="1520"/>
    <lineage>
        <taxon>Bacteria</taxon>
        <taxon>Bacillati</taxon>
        <taxon>Bacillota</taxon>
        <taxon>Clostridia</taxon>
        <taxon>Eubacteriales</taxon>
        <taxon>Clostridiaceae</taxon>
        <taxon>Clostridium</taxon>
    </lineage>
</organism>
<evidence type="ECO:0000256" key="2">
    <source>
        <dbReference type="ARBA" id="ARBA00022801"/>
    </source>
</evidence>
<dbReference type="Pfam" id="PF14310">
    <property type="entry name" value="Fn3-like"/>
    <property type="match status" value="1"/>
</dbReference>
<dbReference type="SMART" id="SM01217">
    <property type="entry name" value="Fn3_like"/>
    <property type="match status" value="1"/>
</dbReference>